<dbReference type="GO" id="GO:0045893">
    <property type="term" value="P:positive regulation of DNA-templated transcription"/>
    <property type="evidence" value="ECO:0007669"/>
    <property type="project" value="TreeGrafter"/>
</dbReference>
<dbReference type="PROSITE" id="PS51029">
    <property type="entry name" value="MADF"/>
    <property type="match status" value="1"/>
</dbReference>
<evidence type="ECO:0000259" key="2">
    <source>
        <dbReference type="PROSITE" id="PS51029"/>
    </source>
</evidence>
<dbReference type="InterPro" id="IPR026095">
    <property type="entry name" value="Myb/SANT-like_DNA-bd_dom_prot"/>
</dbReference>
<proteinExistence type="predicted"/>
<feature type="compositionally biased region" description="Polar residues" evidence="1">
    <location>
        <begin position="175"/>
        <end position="187"/>
    </location>
</feature>
<evidence type="ECO:0000313" key="3">
    <source>
        <dbReference type="EMBL" id="ROT81773.1"/>
    </source>
</evidence>
<dbReference type="GO" id="GO:0016604">
    <property type="term" value="C:nuclear body"/>
    <property type="evidence" value="ECO:0007669"/>
    <property type="project" value="TreeGrafter"/>
</dbReference>
<organism evidence="3 4">
    <name type="scientific">Penaeus vannamei</name>
    <name type="common">Whiteleg shrimp</name>
    <name type="synonym">Litopenaeus vannamei</name>
    <dbReference type="NCBI Taxonomy" id="6689"/>
    <lineage>
        <taxon>Eukaryota</taxon>
        <taxon>Metazoa</taxon>
        <taxon>Ecdysozoa</taxon>
        <taxon>Arthropoda</taxon>
        <taxon>Crustacea</taxon>
        <taxon>Multicrustacea</taxon>
        <taxon>Malacostraca</taxon>
        <taxon>Eumalacostraca</taxon>
        <taxon>Eucarida</taxon>
        <taxon>Decapoda</taxon>
        <taxon>Dendrobranchiata</taxon>
        <taxon>Penaeoidea</taxon>
        <taxon>Penaeidae</taxon>
        <taxon>Penaeus</taxon>
    </lineage>
</organism>
<dbReference type="OrthoDB" id="6356877at2759"/>
<name>A0A423TZ95_PENVA</name>
<feature type="region of interest" description="Disordered" evidence="1">
    <location>
        <begin position="171"/>
        <end position="203"/>
    </location>
</feature>
<dbReference type="AlphaFoldDB" id="A0A423TZ95"/>
<feature type="domain" description="MADF" evidence="2">
    <location>
        <begin position="65"/>
        <end position="155"/>
    </location>
</feature>
<sequence>MEEAEKNGEVEVYQTFELSDGARTVTILASKEEEERISRDQAYATQRFLSAVGEYHVEEGEEDFNHNATLLLIECIRDRFDKFTSCRQERNQVYREIQEEFRSYGYNLSIEKIRSKWNNLVTTYKRIKERHKAGLAGKRVWDYFQPLDELLSPTYEASGPAGLSLLTGKLEKNEQQSSGSHSTFQKISLSPEPSFSPPLACSPVTHTTISIPSTSMK</sequence>
<evidence type="ECO:0000256" key="1">
    <source>
        <dbReference type="SAM" id="MobiDB-lite"/>
    </source>
</evidence>
<dbReference type="PANTHER" id="PTHR22666">
    <property type="entry name" value="MYB_SANT-LIKE DNA-BINDING DOMAIN-CONTAINING PROTEIN 1"/>
    <property type="match status" value="1"/>
</dbReference>
<comment type="caution">
    <text evidence="3">The sequence shown here is derived from an EMBL/GenBank/DDBJ whole genome shotgun (WGS) entry which is preliminary data.</text>
</comment>
<accession>A0A423TZ95</accession>
<gene>
    <name evidence="3" type="ORF">C7M84_025069</name>
</gene>
<dbReference type="InterPro" id="IPR044822">
    <property type="entry name" value="Myb_DNA-bind_4"/>
</dbReference>
<keyword evidence="4" id="KW-1185">Reference proteome</keyword>
<feature type="compositionally biased region" description="Low complexity" evidence="1">
    <location>
        <begin position="188"/>
        <end position="199"/>
    </location>
</feature>
<dbReference type="InterPro" id="IPR006578">
    <property type="entry name" value="MADF-dom"/>
</dbReference>
<dbReference type="PANTHER" id="PTHR22666:SF3">
    <property type="entry name" value="MYB_SANT-LIKE DNA-BINDING DOMAIN-CONTAINING PROTEIN 1"/>
    <property type="match status" value="1"/>
</dbReference>
<protein>
    <recommendedName>
        <fullName evidence="2">MADF domain-containing protein</fullName>
    </recommendedName>
</protein>
<reference evidence="3 4" key="1">
    <citation type="submission" date="2018-04" db="EMBL/GenBank/DDBJ databases">
        <authorList>
            <person name="Zhang X."/>
            <person name="Yuan J."/>
            <person name="Li F."/>
            <person name="Xiang J."/>
        </authorList>
    </citation>
    <scope>NUCLEOTIDE SEQUENCE [LARGE SCALE GENOMIC DNA]</scope>
    <source>
        <tissue evidence="3">Muscle</tissue>
    </source>
</reference>
<dbReference type="EMBL" id="QCYY01000920">
    <property type="protein sequence ID" value="ROT81773.1"/>
    <property type="molecule type" value="Genomic_DNA"/>
</dbReference>
<reference evidence="3 4" key="2">
    <citation type="submission" date="2019-01" db="EMBL/GenBank/DDBJ databases">
        <title>The decoding of complex shrimp genome reveals the adaptation for benthos swimmer, frequently molting mechanism and breeding impact on genome.</title>
        <authorList>
            <person name="Sun Y."/>
            <person name="Gao Y."/>
            <person name="Yu Y."/>
        </authorList>
    </citation>
    <scope>NUCLEOTIDE SEQUENCE [LARGE SCALE GENOMIC DNA]</scope>
    <source>
        <tissue evidence="3">Muscle</tissue>
    </source>
</reference>
<dbReference type="Gene3D" id="1.10.10.60">
    <property type="entry name" value="Homeodomain-like"/>
    <property type="match status" value="1"/>
</dbReference>
<dbReference type="Proteomes" id="UP000283509">
    <property type="component" value="Unassembled WGS sequence"/>
</dbReference>
<evidence type="ECO:0000313" key="4">
    <source>
        <dbReference type="Proteomes" id="UP000283509"/>
    </source>
</evidence>
<dbReference type="Pfam" id="PF13837">
    <property type="entry name" value="Myb_DNA-bind_4"/>
    <property type="match status" value="1"/>
</dbReference>